<evidence type="ECO:0000259" key="5">
    <source>
        <dbReference type="Pfam" id="PF00534"/>
    </source>
</evidence>
<comment type="similarity">
    <text evidence="1">Belongs to the glycosyltransferase group 1 family. Glycosyltransferase 4 subfamily.</text>
</comment>
<evidence type="ECO:0000256" key="4">
    <source>
        <dbReference type="SAM" id="Phobius"/>
    </source>
</evidence>
<evidence type="ECO:0000259" key="6">
    <source>
        <dbReference type="Pfam" id="PF13439"/>
    </source>
</evidence>
<evidence type="ECO:0000256" key="3">
    <source>
        <dbReference type="ARBA" id="ARBA00022679"/>
    </source>
</evidence>
<proteinExistence type="inferred from homology"/>
<name>A0A4Y7RE60_9FIRM</name>
<dbReference type="Proteomes" id="UP000298324">
    <property type="component" value="Unassembled WGS sequence"/>
</dbReference>
<accession>A0A4Y7RE60</accession>
<comment type="caution">
    <text evidence="7">The sequence shown here is derived from an EMBL/GenBank/DDBJ whole genome shotgun (WGS) entry which is preliminary data.</text>
</comment>
<feature type="domain" description="Glycosyl transferase family 1" evidence="5">
    <location>
        <begin position="221"/>
        <end position="385"/>
    </location>
</feature>
<evidence type="ECO:0000256" key="2">
    <source>
        <dbReference type="ARBA" id="ARBA00022676"/>
    </source>
</evidence>
<keyword evidence="2 7" id="KW-0328">Glycosyltransferase</keyword>
<dbReference type="InterPro" id="IPR001296">
    <property type="entry name" value="Glyco_trans_1"/>
</dbReference>
<sequence length="406" mass="45313">MKIVYITAKTPWSPKETFILPEIQEIRRQGHQITVIPLRPGKAVIAGQEAMRVAEISIHLPLIGFKVLGMALAVTILHPLCVMITLWHLLRTWRKPLKLLKNLAVFPKGLAVARLVKKIKPDHIHAHWASTPSTAAYIAAKVCNIPWSLTAHRWDISENNMLQEKVRSAKFVRAINRQGRAEIQQAVGKSLADKCEVIHMGVDVRQSLNAENQALIEGKLDKFVFSCPAYMVLKKGHSYLIEACSLLKKRGKPFYCWLFGDGPLEGELRKQVKSLGLEGVVEFKGRLPHDALLGLYQNGAIDTVVLPSIETESGDKEGIPVSLIEAMAWGVPVISTPTGGISELLREEAGVLVPERSAQVLMESMETLMRDAEYLQTIAERGRRRVFEEYSIETVVKDLLGLMKSK</sequence>
<dbReference type="EC" id="2.4.-.-" evidence="7"/>
<keyword evidence="4" id="KW-1133">Transmembrane helix</keyword>
<evidence type="ECO:0000313" key="7">
    <source>
        <dbReference type="EMBL" id="TEB06607.1"/>
    </source>
</evidence>
<keyword evidence="3 7" id="KW-0808">Transferase</keyword>
<dbReference type="Gene3D" id="3.40.50.2000">
    <property type="entry name" value="Glycogen Phosphorylase B"/>
    <property type="match status" value="2"/>
</dbReference>
<gene>
    <name evidence="7" type="primary">tuaC_1</name>
    <name evidence="7" type="ORF">Psch_00139</name>
</gene>
<feature type="domain" description="Glycosyltransferase subfamily 4-like N-terminal" evidence="6">
    <location>
        <begin position="24"/>
        <end position="205"/>
    </location>
</feature>
<protein>
    <submittedName>
        <fullName evidence="7">Putative teichuronic acid biosynthesis glycosyltransferase TuaC</fullName>
        <ecNumber evidence="7">2.4.-.-</ecNumber>
    </submittedName>
</protein>
<dbReference type="Pfam" id="PF00534">
    <property type="entry name" value="Glycos_transf_1"/>
    <property type="match status" value="1"/>
</dbReference>
<dbReference type="AlphaFoldDB" id="A0A4Y7RE60"/>
<dbReference type="SUPFAM" id="SSF53756">
    <property type="entry name" value="UDP-Glycosyltransferase/glycogen phosphorylase"/>
    <property type="match status" value="1"/>
</dbReference>
<dbReference type="InterPro" id="IPR028098">
    <property type="entry name" value="Glyco_trans_4-like_N"/>
</dbReference>
<dbReference type="Pfam" id="PF13439">
    <property type="entry name" value="Glyco_transf_4"/>
    <property type="match status" value="1"/>
</dbReference>
<reference evidence="7 8" key="1">
    <citation type="journal article" date="2018" name="Environ. Microbiol.">
        <title>Novel energy conservation strategies and behaviour of Pelotomaculum schinkii driving syntrophic propionate catabolism.</title>
        <authorList>
            <person name="Hidalgo-Ahumada C.A.P."/>
            <person name="Nobu M.K."/>
            <person name="Narihiro T."/>
            <person name="Tamaki H."/>
            <person name="Liu W.T."/>
            <person name="Kamagata Y."/>
            <person name="Stams A.J.M."/>
            <person name="Imachi H."/>
            <person name="Sousa D.Z."/>
        </authorList>
    </citation>
    <scope>NUCLEOTIDE SEQUENCE [LARGE SCALE GENOMIC DNA]</scope>
    <source>
        <strain evidence="7 8">HH</strain>
    </source>
</reference>
<dbReference type="PANTHER" id="PTHR12526:SF640">
    <property type="entry name" value="COLANIC ACID BIOSYNTHESIS GLYCOSYLTRANSFERASE WCAL-RELATED"/>
    <property type="match status" value="1"/>
</dbReference>
<keyword evidence="4" id="KW-0472">Membrane</keyword>
<dbReference type="EMBL" id="QFGA01000001">
    <property type="protein sequence ID" value="TEB06607.1"/>
    <property type="molecule type" value="Genomic_DNA"/>
</dbReference>
<keyword evidence="4" id="KW-0812">Transmembrane</keyword>
<feature type="transmembrane region" description="Helical" evidence="4">
    <location>
        <begin position="67"/>
        <end position="90"/>
    </location>
</feature>
<dbReference type="PANTHER" id="PTHR12526">
    <property type="entry name" value="GLYCOSYLTRANSFERASE"/>
    <property type="match status" value="1"/>
</dbReference>
<dbReference type="RefSeq" id="WP_134216938.1">
    <property type="nucleotide sequence ID" value="NZ_QFGA01000001.1"/>
</dbReference>
<evidence type="ECO:0000313" key="8">
    <source>
        <dbReference type="Proteomes" id="UP000298324"/>
    </source>
</evidence>
<organism evidence="7 8">
    <name type="scientific">Pelotomaculum schinkii</name>
    <dbReference type="NCBI Taxonomy" id="78350"/>
    <lineage>
        <taxon>Bacteria</taxon>
        <taxon>Bacillati</taxon>
        <taxon>Bacillota</taxon>
        <taxon>Clostridia</taxon>
        <taxon>Eubacteriales</taxon>
        <taxon>Desulfotomaculaceae</taxon>
        <taxon>Pelotomaculum</taxon>
    </lineage>
</organism>
<keyword evidence="8" id="KW-1185">Reference proteome</keyword>
<evidence type="ECO:0000256" key="1">
    <source>
        <dbReference type="ARBA" id="ARBA00009481"/>
    </source>
</evidence>
<dbReference type="GO" id="GO:0016757">
    <property type="term" value="F:glycosyltransferase activity"/>
    <property type="evidence" value="ECO:0007669"/>
    <property type="project" value="UniProtKB-KW"/>
</dbReference>